<keyword evidence="1" id="KW-0812">Transmembrane</keyword>
<gene>
    <name evidence="2" type="ORF">ASZ90_007074</name>
</gene>
<sequence length="119" mass="13712">MRKEIAKLLAGKNFVQKIMETPADLSEFRERPTPRLIAGLVLMLLSFIMGWPAVFALSALAVWFREPLIAVIGCPLTYGLSYVVFIFGAWLARAPHYLGVLFRYYMQAFLKRILSWKER</sequence>
<comment type="caution">
    <text evidence="2">The sequence shown here is derived from an EMBL/GenBank/DDBJ whole genome shotgun (WGS) entry which is preliminary data.</text>
</comment>
<feature type="transmembrane region" description="Helical" evidence="1">
    <location>
        <begin position="69"/>
        <end position="92"/>
    </location>
</feature>
<accession>A0A0W8FQN3</accession>
<organism evidence="2">
    <name type="scientific">hydrocarbon metagenome</name>
    <dbReference type="NCBI Taxonomy" id="938273"/>
    <lineage>
        <taxon>unclassified sequences</taxon>
        <taxon>metagenomes</taxon>
        <taxon>ecological metagenomes</taxon>
    </lineage>
</organism>
<evidence type="ECO:0000256" key="1">
    <source>
        <dbReference type="SAM" id="Phobius"/>
    </source>
</evidence>
<name>A0A0W8FQN3_9ZZZZ</name>
<keyword evidence="1" id="KW-1133">Transmembrane helix</keyword>
<reference evidence="2" key="1">
    <citation type="journal article" date="2015" name="Proc. Natl. Acad. Sci. U.S.A.">
        <title>Networks of energetic and metabolic interactions define dynamics in microbial communities.</title>
        <authorList>
            <person name="Embree M."/>
            <person name="Liu J.K."/>
            <person name="Al-Bassam M.M."/>
            <person name="Zengler K."/>
        </authorList>
    </citation>
    <scope>NUCLEOTIDE SEQUENCE</scope>
</reference>
<evidence type="ECO:0000313" key="2">
    <source>
        <dbReference type="EMBL" id="KUG23147.1"/>
    </source>
</evidence>
<feature type="transmembrane region" description="Helical" evidence="1">
    <location>
        <begin position="36"/>
        <end position="63"/>
    </location>
</feature>
<dbReference type="EMBL" id="LNQE01000919">
    <property type="protein sequence ID" value="KUG23147.1"/>
    <property type="molecule type" value="Genomic_DNA"/>
</dbReference>
<protein>
    <submittedName>
        <fullName evidence="2">Uncharacterized protein</fullName>
    </submittedName>
</protein>
<proteinExistence type="predicted"/>
<keyword evidence="1" id="KW-0472">Membrane</keyword>
<dbReference type="AlphaFoldDB" id="A0A0W8FQN3"/>